<comment type="caution">
    <text evidence="1">The sequence shown here is derived from an EMBL/GenBank/DDBJ whole genome shotgun (WGS) entry which is preliminary data.</text>
</comment>
<evidence type="ECO:0000313" key="1">
    <source>
        <dbReference type="EMBL" id="KAK7861329.1"/>
    </source>
</evidence>
<proteinExistence type="predicted"/>
<accession>A0AAW0MED1</accession>
<dbReference type="EMBL" id="PKMF04000002">
    <property type="protein sequence ID" value="KAK7861329.1"/>
    <property type="molecule type" value="Genomic_DNA"/>
</dbReference>
<dbReference type="AlphaFoldDB" id="A0AAW0MED1"/>
<organism evidence="1">
    <name type="scientific">Quercus suber</name>
    <name type="common">Cork oak</name>
    <dbReference type="NCBI Taxonomy" id="58331"/>
    <lineage>
        <taxon>Eukaryota</taxon>
        <taxon>Viridiplantae</taxon>
        <taxon>Streptophyta</taxon>
        <taxon>Embryophyta</taxon>
        <taxon>Tracheophyta</taxon>
        <taxon>Spermatophyta</taxon>
        <taxon>Magnoliopsida</taxon>
        <taxon>eudicotyledons</taxon>
        <taxon>Gunneridae</taxon>
        <taxon>Pentapetalae</taxon>
        <taxon>rosids</taxon>
        <taxon>fabids</taxon>
        <taxon>Fagales</taxon>
        <taxon>Fagaceae</taxon>
        <taxon>Quercus</taxon>
    </lineage>
</organism>
<reference evidence="1" key="3">
    <citation type="submission" date="2023-07" db="EMBL/GenBank/DDBJ databases">
        <title>An improved reference 1 genome and first organelle genomes of Quercus suber.</title>
        <authorList>
            <consortium name="Genosuber Consortium"/>
            <person name="Usie A."/>
            <person name="Serra O."/>
            <person name="Barros P."/>
        </authorList>
    </citation>
    <scope>NUCLEOTIDE SEQUENCE</scope>
    <source>
        <strain evidence="1">HL8</strain>
        <tissue evidence="1">Leaves</tissue>
    </source>
</reference>
<sequence length="196" mass="21811">MVSPQVATEVGNRLGSVEEVEWRRRQDTPNLFVRVCIALPISKPLQRGGFIPDSEGVRTWVKFKYKSRKKNEGVEEYQYSEWFNDSGGRPRSPPWKGSLGNNQPVGTGMMMTPEIHGMENIQHEDNSKNHGISVATQQIGAEKKGTEDTDTRNSIPIVSDVDAQLSNSKTEVILDNNCIENEAADKGNPVPIIMDS</sequence>
<reference evidence="1" key="1">
    <citation type="submission" date="2017-12" db="EMBL/GenBank/DDBJ databases">
        <authorList>
            <person name="Barbosa P."/>
            <person name="Usie A."/>
            <person name="Ramos A.M."/>
        </authorList>
    </citation>
    <scope>NUCLEOTIDE SEQUENCE</scope>
    <source>
        <strain evidence="1">HL8</strain>
        <tissue evidence="1">Leaves</tissue>
    </source>
</reference>
<gene>
    <name evidence="1" type="ORF">CFP56_011326</name>
</gene>
<name>A0AAW0MED1_QUESU</name>
<reference evidence="1" key="2">
    <citation type="journal article" date="2018" name="Sci. Data">
        <title>The draft genome sequence of cork oak.</title>
        <authorList>
            <person name="Ramos A.M."/>
            <person name="Usie A."/>
            <person name="Barbosa P."/>
            <person name="Barros P.M."/>
            <person name="Capote T."/>
            <person name="Chaves I."/>
            <person name="Simoes F."/>
            <person name="Abreu I."/>
            <person name="Carrasquinho I."/>
            <person name="Faro C."/>
            <person name="Guimaraes J.B."/>
            <person name="Mendonca D."/>
            <person name="Nobrega F."/>
            <person name="Rodrigues L."/>
            <person name="Saibo N.J.M."/>
            <person name="Varela M.C."/>
            <person name="Egas C."/>
            <person name="Matos J."/>
            <person name="Miguel C.M."/>
            <person name="Oliveira M.M."/>
            <person name="Ricardo C.P."/>
            <person name="Goncalves S."/>
        </authorList>
    </citation>
    <scope>NUCLEOTIDE SEQUENCE [LARGE SCALE GENOMIC DNA]</scope>
    <source>
        <strain evidence="1">HL8</strain>
    </source>
</reference>
<protein>
    <submittedName>
        <fullName evidence="1">Uncharacterized protein</fullName>
    </submittedName>
</protein>